<keyword evidence="14" id="KW-1185">Reference proteome</keyword>
<dbReference type="InterPro" id="IPR036286">
    <property type="entry name" value="LexA/Signal_pep-like_sf"/>
</dbReference>
<protein>
    <recommendedName>
        <fullName evidence="3">Mitochondrial inner membrane protease subunit 2</fullName>
    </recommendedName>
</protein>
<evidence type="ECO:0000256" key="8">
    <source>
        <dbReference type="ARBA" id="ARBA00022989"/>
    </source>
</evidence>
<dbReference type="OrthoDB" id="308440at2759"/>
<evidence type="ECO:0000313" key="13">
    <source>
        <dbReference type="EMBL" id="KZS97908.1"/>
    </source>
</evidence>
<accession>A0A164ZP99</accession>
<keyword evidence="10" id="KW-0472">Membrane</keyword>
<dbReference type="PANTHER" id="PTHR46041">
    <property type="entry name" value="MITOCHONDRIAL INNER MEMBRANE PROTEASE SUBUNIT 2"/>
    <property type="match status" value="1"/>
</dbReference>
<evidence type="ECO:0000256" key="1">
    <source>
        <dbReference type="ARBA" id="ARBA00004434"/>
    </source>
</evidence>
<evidence type="ECO:0000256" key="9">
    <source>
        <dbReference type="ARBA" id="ARBA00023128"/>
    </source>
</evidence>
<dbReference type="GO" id="GO:0042720">
    <property type="term" value="C:mitochondrial inner membrane peptidase complex"/>
    <property type="evidence" value="ECO:0007669"/>
    <property type="project" value="InterPro"/>
</dbReference>
<feature type="active site" evidence="11">
    <location>
        <position position="33"/>
    </location>
</feature>
<keyword evidence="8" id="KW-1133">Transmembrane helix</keyword>
<dbReference type="AlphaFoldDB" id="A0A164ZP99"/>
<organism evidence="13 14">
    <name type="scientific">Sistotremastrum niveocremeum HHB9708</name>
    <dbReference type="NCBI Taxonomy" id="1314777"/>
    <lineage>
        <taxon>Eukaryota</taxon>
        <taxon>Fungi</taxon>
        <taxon>Dikarya</taxon>
        <taxon>Basidiomycota</taxon>
        <taxon>Agaricomycotina</taxon>
        <taxon>Agaricomycetes</taxon>
        <taxon>Sistotremastrales</taxon>
        <taxon>Sistotremastraceae</taxon>
        <taxon>Sertulicium</taxon>
        <taxon>Sertulicium niveocremeum</taxon>
    </lineage>
</organism>
<evidence type="ECO:0000256" key="4">
    <source>
        <dbReference type="ARBA" id="ARBA00022670"/>
    </source>
</evidence>
<feature type="domain" description="Peptidase S26" evidence="12">
    <location>
        <begin position="17"/>
        <end position="93"/>
    </location>
</feature>
<dbReference type="GO" id="GO:0006627">
    <property type="term" value="P:protein processing involved in protein targeting to mitochondrion"/>
    <property type="evidence" value="ECO:0007669"/>
    <property type="project" value="InterPro"/>
</dbReference>
<dbReference type="GO" id="GO:0006465">
    <property type="term" value="P:signal peptide processing"/>
    <property type="evidence" value="ECO:0007669"/>
    <property type="project" value="InterPro"/>
</dbReference>
<proteinExistence type="inferred from homology"/>
<dbReference type="Gene3D" id="2.10.109.10">
    <property type="entry name" value="Umud Fragment, subunit A"/>
    <property type="match status" value="1"/>
</dbReference>
<dbReference type="CDD" id="cd06530">
    <property type="entry name" value="S26_SPase_I"/>
    <property type="match status" value="1"/>
</dbReference>
<comment type="subcellular location">
    <subcellularLocation>
        <location evidence="1">Mitochondrion inner membrane</location>
        <topology evidence="1">Single-pass membrane protein</topology>
    </subcellularLocation>
</comment>
<keyword evidence="6" id="KW-0999">Mitochondrion inner membrane</keyword>
<evidence type="ECO:0000256" key="5">
    <source>
        <dbReference type="ARBA" id="ARBA00022692"/>
    </source>
</evidence>
<comment type="similarity">
    <text evidence="2">Belongs to the peptidase S26 family. IMP2 subfamily.</text>
</comment>
<dbReference type="SUPFAM" id="SSF51306">
    <property type="entry name" value="LexA/Signal peptidase"/>
    <property type="match status" value="1"/>
</dbReference>
<evidence type="ECO:0000256" key="6">
    <source>
        <dbReference type="ARBA" id="ARBA00022792"/>
    </source>
</evidence>
<keyword evidence="4" id="KW-0645">Protease</keyword>
<gene>
    <name evidence="13" type="ORF">SISNIDRAFT_481786</name>
</gene>
<sequence>MALRAKFMRYGWISIGIVFVDHFYSIRVVSGSSMQPTLNPIDSRWRDFVLFDKLSIGGYGVYRRGDIVSFKSPNNAGPLLVKRIVALEGDVIQTMPPYPDKEVTIPTGHVWVEGDDWRSRDSNHFGPIPLALIDAKLSWILWPLSRLGPIDRVNIRPSQTSGHAWRPADIWKSKSARLKIGHLKDNWRPNDAQ</sequence>
<evidence type="ECO:0000256" key="7">
    <source>
        <dbReference type="ARBA" id="ARBA00022801"/>
    </source>
</evidence>
<reference evidence="13 14" key="1">
    <citation type="journal article" date="2016" name="Mol. Biol. Evol.">
        <title>Comparative Genomics of Early-Diverging Mushroom-Forming Fungi Provides Insights into the Origins of Lignocellulose Decay Capabilities.</title>
        <authorList>
            <person name="Nagy L.G."/>
            <person name="Riley R."/>
            <person name="Tritt A."/>
            <person name="Adam C."/>
            <person name="Daum C."/>
            <person name="Floudas D."/>
            <person name="Sun H."/>
            <person name="Yadav J.S."/>
            <person name="Pangilinan J."/>
            <person name="Larsson K.H."/>
            <person name="Matsuura K."/>
            <person name="Barry K."/>
            <person name="Labutti K."/>
            <person name="Kuo R."/>
            <person name="Ohm R.A."/>
            <person name="Bhattacharya S.S."/>
            <person name="Shirouzu T."/>
            <person name="Yoshinaga Y."/>
            <person name="Martin F.M."/>
            <person name="Grigoriev I.V."/>
            <person name="Hibbett D.S."/>
        </authorList>
    </citation>
    <scope>NUCLEOTIDE SEQUENCE [LARGE SCALE GENOMIC DNA]</scope>
    <source>
        <strain evidence="13 14">HHB9708</strain>
    </source>
</reference>
<evidence type="ECO:0000256" key="2">
    <source>
        <dbReference type="ARBA" id="ARBA00007066"/>
    </source>
</evidence>
<dbReference type="Proteomes" id="UP000076722">
    <property type="component" value="Unassembled WGS sequence"/>
</dbReference>
<dbReference type="GO" id="GO:0004252">
    <property type="term" value="F:serine-type endopeptidase activity"/>
    <property type="evidence" value="ECO:0007669"/>
    <property type="project" value="InterPro"/>
</dbReference>
<feature type="active site" evidence="11">
    <location>
        <position position="82"/>
    </location>
</feature>
<dbReference type="STRING" id="1314777.A0A164ZP99"/>
<dbReference type="EMBL" id="KV419396">
    <property type="protein sequence ID" value="KZS97908.1"/>
    <property type="molecule type" value="Genomic_DNA"/>
</dbReference>
<name>A0A164ZP99_9AGAM</name>
<keyword evidence="7" id="KW-0378">Hydrolase</keyword>
<evidence type="ECO:0000259" key="12">
    <source>
        <dbReference type="Pfam" id="PF10502"/>
    </source>
</evidence>
<evidence type="ECO:0000256" key="11">
    <source>
        <dbReference type="PIRSR" id="PIRSR600223-1"/>
    </source>
</evidence>
<dbReference type="InterPro" id="IPR037730">
    <property type="entry name" value="IMP2"/>
</dbReference>
<evidence type="ECO:0000256" key="10">
    <source>
        <dbReference type="ARBA" id="ARBA00023136"/>
    </source>
</evidence>
<dbReference type="InterPro" id="IPR000223">
    <property type="entry name" value="Pept_S26A_signal_pept_1"/>
</dbReference>
<evidence type="ECO:0000313" key="14">
    <source>
        <dbReference type="Proteomes" id="UP000076722"/>
    </source>
</evidence>
<keyword evidence="9" id="KW-0496">Mitochondrion</keyword>
<dbReference type="PRINTS" id="PR00727">
    <property type="entry name" value="LEADERPTASE"/>
</dbReference>
<dbReference type="InterPro" id="IPR019533">
    <property type="entry name" value="Peptidase_S26"/>
</dbReference>
<dbReference type="PANTHER" id="PTHR46041:SF2">
    <property type="entry name" value="MITOCHONDRIAL INNER MEMBRANE PROTEASE SUBUNIT 2"/>
    <property type="match status" value="1"/>
</dbReference>
<evidence type="ECO:0000256" key="3">
    <source>
        <dbReference type="ARBA" id="ARBA00013650"/>
    </source>
</evidence>
<dbReference type="Pfam" id="PF10502">
    <property type="entry name" value="Peptidase_S26"/>
    <property type="match status" value="1"/>
</dbReference>
<keyword evidence="5" id="KW-0812">Transmembrane</keyword>